<dbReference type="Pfam" id="PF00135">
    <property type="entry name" value="COesterase"/>
    <property type="match status" value="2"/>
</dbReference>
<evidence type="ECO:0000313" key="9">
    <source>
        <dbReference type="Proteomes" id="UP000479190"/>
    </source>
</evidence>
<sequence>MSFQMDNWNCTCGYGDIPCKMFPFIIILLQVKIILSCDDIVETKLGKIQGFSDTGLLDTEWCSFLGIPFAKPPLGDLRFRDPVPAEPWSDVRKATNYSNFCTQYDIPYKQPGGSEDCLYLNIFTKKIKPDQPRPVMVWIHGGAFNLGSGDNMFYGPDYYMRKDIVLVTLNYRLGIFGFLNLEDKLAPGNQGLKDQVMALKWVRDNIASFGGDPDRVTIFGESAGAASVHYLTLSPMTKGLFRQAIIQSGTALNPWTQKSPNPREYASKVCALLGKNAESPEEILQVLGSADAIELSSLQHKVSEKTMRISDKDLPIIDENIENCLHPYTINLMNEIYHLPISELRRMYFKDDERIDKDTKDKLTDMMGDLSFVEGTHRVARIQLQKSNTPTYLYRYEFDKNFSILKKIAKTKISGASHADDLSSLFRYTGLERLFKLKPLEKGTDGYSLMENMVDMWVNFATYG</sequence>
<dbReference type="AlphaFoldDB" id="A0A6H5I0K3"/>
<keyword evidence="9" id="KW-1185">Reference proteome</keyword>
<dbReference type="GO" id="GO:0052689">
    <property type="term" value="F:carboxylic ester hydrolase activity"/>
    <property type="evidence" value="ECO:0007669"/>
    <property type="project" value="UniProtKB-KW"/>
</dbReference>
<dbReference type="InterPro" id="IPR019826">
    <property type="entry name" value="Carboxylesterase_B_AS"/>
</dbReference>
<feature type="domain" description="Carboxylesterase type B" evidence="7">
    <location>
        <begin position="39"/>
        <end position="321"/>
    </location>
</feature>
<dbReference type="PROSITE" id="PS00122">
    <property type="entry name" value="CARBOXYLESTERASE_B_1"/>
    <property type="match status" value="1"/>
</dbReference>
<dbReference type="OrthoDB" id="19653at2759"/>
<evidence type="ECO:0000313" key="8">
    <source>
        <dbReference type="EMBL" id="CAB0029994.1"/>
    </source>
</evidence>
<evidence type="ECO:0000256" key="1">
    <source>
        <dbReference type="ARBA" id="ARBA00005964"/>
    </source>
</evidence>
<feature type="domain" description="Carboxylesterase type B" evidence="7">
    <location>
        <begin position="343"/>
        <end position="464"/>
    </location>
</feature>
<evidence type="ECO:0000256" key="6">
    <source>
        <dbReference type="RuleBase" id="RU361235"/>
    </source>
</evidence>
<keyword evidence="2" id="KW-0719">Serine esterase</keyword>
<dbReference type="PANTHER" id="PTHR43142">
    <property type="entry name" value="CARBOXYLIC ESTER HYDROLASE"/>
    <property type="match status" value="1"/>
</dbReference>
<reference evidence="8 9" key="1">
    <citation type="submission" date="2020-02" db="EMBL/GenBank/DDBJ databases">
        <authorList>
            <person name="Ferguson B K."/>
        </authorList>
    </citation>
    <scope>NUCLEOTIDE SEQUENCE [LARGE SCALE GENOMIC DNA]</scope>
</reference>
<accession>A0A6H5I0K3</accession>
<dbReference type="Proteomes" id="UP000479190">
    <property type="component" value="Unassembled WGS sequence"/>
</dbReference>
<dbReference type="EC" id="3.1.1.-" evidence="6"/>
<dbReference type="PANTHER" id="PTHR43142:SF1">
    <property type="entry name" value="CARBOXYLIC ESTER HYDROLASE"/>
    <property type="match status" value="1"/>
</dbReference>
<dbReference type="InterPro" id="IPR029058">
    <property type="entry name" value="AB_hydrolase_fold"/>
</dbReference>
<gene>
    <name evidence="8" type="ORF">TBRA_LOCUS2010</name>
</gene>
<name>A0A6H5I0K3_9HYME</name>
<protein>
    <recommendedName>
        <fullName evidence="6">Carboxylic ester hydrolase</fullName>
        <ecNumber evidence="6">3.1.1.-</ecNumber>
    </recommendedName>
</protein>
<keyword evidence="5" id="KW-0325">Glycoprotein</keyword>
<keyword evidence="3 6" id="KW-0378">Hydrolase</keyword>
<evidence type="ECO:0000259" key="7">
    <source>
        <dbReference type="Pfam" id="PF00135"/>
    </source>
</evidence>
<dbReference type="SUPFAM" id="SSF53474">
    <property type="entry name" value="alpha/beta-Hydrolases"/>
    <property type="match status" value="1"/>
</dbReference>
<dbReference type="Gene3D" id="3.40.50.1820">
    <property type="entry name" value="alpha/beta hydrolase"/>
    <property type="match status" value="2"/>
</dbReference>
<proteinExistence type="inferred from homology"/>
<evidence type="ECO:0000256" key="5">
    <source>
        <dbReference type="ARBA" id="ARBA00023180"/>
    </source>
</evidence>
<evidence type="ECO:0000256" key="3">
    <source>
        <dbReference type="ARBA" id="ARBA00022801"/>
    </source>
</evidence>
<dbReference type="InterPro" id="IPR002018">
    <property type="entry name" value="CarbesteraseB"/>
</dbReference>
<keyword evidence="4" id="KW-1015">Disulfide bond</keyword>
<comment type="similarity">
    <text evidence="1 6">Belongs to the type-B carboxylesterase/lipase family.</text>
</comment>
<dbReference type="EMBL" id="CADCXV010000391">
    <property type="protein sequence ID" value="CAB0029994.1"/>
    <property type="molecule type" value="Genomic_DNA"/>
</dbReference>
<organism evidence="8 9">
    <name type="scientific">Trichogramma brassicae</name>
    <dbReference type="NCBI Taxonomy" id="86971"/>
    <lineage>
        <taxon>Eukaryota</taxon>
        <taxon>Metazoa</taxon>
        <taxon>Ecdysozoa</taxon>
        <taxon>Arthropoda</taxon>
        <taxon>Hexapoda</taxon>
        <taxon>Insecta</taxon>
        <taxon>Pterygota</taxon>
        <taxon>Neoptera</taxon>
        <taxon>Endopterygota</taxon>
        <taxon>Hymenoptera</taxon>
        <taxon>Apocrita</taxon>
        <taxon>Proctotrupomorpha</taxon>
        <taxon>Chalcidoidea</taxon>
        <taxon>Trichogrammatidae</taxon>
        <taxon>Trichogramma</taxon>
    </lineage>
</organism>
<evidence type="ECO:0000256" key="2">
    <source>
        <dbReference type="ARBA" id="ARBA00022487"/>
    </source>
</evidence>
<evidence type="ECO:0000256" key="4">
    <source>
        <dbReference type="ARBA" id="ARBA00023157"/>
    </source>
</evidence>